<dbReference type="Proteomes" id="UP001224775">
    <property type="component" value="Unassembled WGS sequence"/>
</dbReference>
<organism evidence="3 4">
    <name type="scientific">Skeletonema marinoi</name>
    <dbReference type="NCBI Taxonomy" id="267567"/>
    <lineage>
        <taxon>Eukaryota</taxon>
        <taxon>Sar</taxon>
        <taxon>Stramenopiles</taxon>
        <taxon>Ochrophyta</taxon>
        <taxon>Bacillariophyta</taxon>
        <taxon>Coscinodiscophyceae</taxon>
        <taxon>Thalassiosirophycidae</taxon>
        <taxon>Thalassiosirales</taxon>
        <taxon>Skeletonemataceae</taxon>
        <taxon>Skeletonema</taxon>
        <taxon>Skeletonema marinoi-dohrnii complex</taxon>
    </lineage>
</organism>
<dbReference type="InterPro" id="IPR027417">
    <property type="entry name" value="P-loop_NTPase"/>
</dbReference>
<gene>
    <name evidence="3" type="ORF">QTG54_015025</name>
</gene>
<proteinExistence type="predicted"/>
<evidence type="ECO:0000259" key="2">
    <source>
        <dbReference type="Pfam" id="PF13191"/>
    </source>
</evidence>
<reference evidence="3" key="1">
    <citation type="submission" date="2023-06" db="EMBL/GenBank/DDBJ databases">
        <title>Survivors Of The Sea: Transcriptome response of Skeletonema marinoi to long-term dormancy.</title>
        <authorList>
            <person name="Pinder M.I.M."/>
            <person name="Kourtchenko O."/>
            <person name="Robertson E.K."/>
            <person name="Larsson T."/>
            <person name="Maumus F."/>
            <person name="Osuna-Cruz C.M."/>
            <person name="Vancaester E."/>
            <person name="Stenow R."/>
            <person name="Vandepoele K."/>
            <person name="Ploug H."/>
            <person name="Bruchert V."/>
            <person name="Godhe A."/>
            <person name="Topel M."/>
        </authorList>
    </citation>
    <scope>NUCLEOTIDE SEQUENCE</scope>
    <source>
        <strain evidence="3">R05AC</strain>
    </source>
</reference>
<dbReference type="SUPFAM" id="SSF52540">
    <property type="entry name" value="P-loop containing nucleoside triphosphate hydrolases"/>
    <property type="match status" value="1"/>
</dbReference>
<dbReference type="EMBL" id="JATAAI010000040">
    <property type="protein sequence ID" value="KAK1734258.1"/>
    <property type="molecule type" value="Genomic_DNA"/>
</dbReference>
<dbReference type="AlphaFoldDB" id="A0AAD8XV51"/>
<protein>
    <submittedName>
        <fullName evidence="3">AAA ATPase</fullName>
    </submittedName>
</protein>
<dbReference type="Gene3D" id="3.40.50.300">
    <property type="entry name" value="P-loop containing nucleotide triphosphate hydrolases"/>
    <property type="match status" value="1"/>
</dbReference>
<accession>A0AAD8XV51</accession>
<evidence type="ECO:0000256" key="1">
    <source>
        <dbReference type="SAM" id="MobiDB-lite"/>
    </source>
</evidence>
<dbReference type="PANTHER" id="PTHR43642">
    <property type="entry name" value="HYBRID SIGNAL TRANSDUCTION HISTIDINE KINASE G"/>
    <property type="match status" value="1"/>
</dbReference>
<dbReference type="InterPro" id="IPR041664">
    <property type="entry name" value="AAA_16"/>
</dbReference>
<dbReference type="InterPro" id="IPR053159">
    <property type="entry name" value="Hybrid_Histidine_Kinase"/>
</dbReference>
<feature type="region of interest" description="Disordered" evidence="1">
    <location>
        <begin position="155"/>
        <end position="174"/>
    </location>
</feature>
<evidence type="ECO:0000313" key="4">
    <source>
        <dbReference type="Proteomes" id="UP001224775"/>
    </source>
</evidence>
<feature type="compositionally biased region" description="Basic and acidic residues" evidence="1">
    <location>
        <begin position="155"/>
        <end position="173"/>
    </location>
</feature>
<evidence type="ECO:0000313" key="3">
    <source>
        <dbReference type="EMBL" id="KAK1734258.1"/>
    </source>
</evidence>
<name>A0AAD8XV51_9STRA</name>
<dbReference type="Pfam" id="PF13191">
    <property type="entry name" value="AAA_16"/>
    <property type="match status" value="1"/>
</dbReference>
<comment type="caution">
    <text evidence="3">The sequence shown here is derived from an EMBL/GenBank/DDBJ whole genome shotgun (WGS) entry which is preliminary data.</text>
</comment>
<feature type="domain" description="Orc1-like AAA ATPase" evidence="2">
    <location>
        <begin position="43"/>
        <end position="275"/>
    </location>
</feature>
<dbReference type="PANTHER" id="PTHR43642:SF1">
    <property type="entry name" value="HYBRID SIGNAL TRANSDUCTION HISTIDINE KINASE G"/>
    <property type="match status" value="1"/>
</dbReference>
<sequence length="1125" mass="126099">MAEEFRIEGCHGTIAEQKDEAFYDDRSDASDDEEKGKIKFPTRLYGREKELDRLGRLYAGLLAEEGDDLDDDEVLNSQVVFLSGYSGVGKSALITEFVKQLRGSKNRPNKTKNTINNSPIIYGAGKYSEQNSASSPFFAIIEVLEALALELSETKDSSDTATEQREKVRESIRQSELIGPGKEGDLILRATFPVLTPLLDSCIVANEKGASEDLSVHPTMSAIKECTLQLLCAICRVLDNPLIIFLDDLQWADEASIDMLNVLLTSSELKNLMFICAYRSNEVDVEHSFCKLMDNVAKGDESVEKMELFSLSPTSITSFIADSVKKEEDTEVTELSSAVYQTTMGNIFFTKQAIEELVRKNILFYDIMCFEWRWVVTKVELANNMSADVVDSVIGKIRDLPEEIQEMLSLMAYIPNALDVPTLKALMCRDGTSYEERQVLDLLQQSSDEGMLLLVNPNWIFAHDRIRQASLKFASEKSDSDETLLHISSVLLAEGSDREWCQYVAVDILNSLPVEKTDCNELVKLNLKVSHLARNSGALGKENALVHKGLESLKSAGMTWTNDYYELTRQLYDALLVSEYSSGAYDAARVAIDEVVRNAKTPDEKLNAFTHRVMCLMSETSDYGKGAEIGLEILSKYGFAIPQSPTKTVMAKEEMKYKIALRNRPISCLTTLPIQDDSVLALCQQLNICAMYSGKMDVMKLLNWKIIQYVLKRGSISSDLAPILGACALVHVKLNDVKRSNEFATTVQALNLRIRDDKKNYAMAGMCVCLAMCLLQNFRSLTDPFLQSYKDFKLTLHVSSIKLMGEVEMSLNGLNGYAQCFFGAGCELGPIFESKLLVVEDYCRNLGRQSSLVLFSMFRQFALNLRKPSDNPSKLVGEAFNEEQVLSELEGSAHFQTLRDSSSLRVQLAFVFWNEVDMIDLLKILETYPSQDQFVARLHNRLAFTGLAAFAMCHRKDCASYKALGEKCLGHFKFLSKSGSVNARPMYLFLKSMKSPSRDAFLKAIEACAEGGFVNLEAMINERYAAFLREEKDEAASNQCIADSYFLYQDWGAHAKALQLSNEHEFLKKLKRKNARSFANTIGSNRKTVSSTVSTTSDDATPKKLMTFSFNSTLKQRRLIPVKKK</sequence>
<keyword evidence="4" id="KW-1185">Reference proteome</keyword>